<organism evidence="3">
    <name type="scientific">Setaria italica</name>
    <name type="common">Foxtail millet</name>
    <name type="synonym">Panicum italicum</name>
    <dbReference type="NCBI Taxonomy" id="4555"/>
    <lineage>
        <taxon>Eukaryota</taxon>
        <taxon>Viridiplantae</taxon>
        <taxon>Streptophyta</taxon>
        <taxon>Embryophyta</taxon>
        <taxon>Tracheophyta</taxon>
        <taxon>Spermatophyta</taxon>
        <taxon>Magnoliopsida</taxon>
        <taxon>Liliopsida</taxon>
        <taxon>Poales</taxon>
        <taxon>Poaceae</taxon>
        <taxon>PACMAD clade</taxon>
        <taxon>Panicoideae</taxon>
        <taxon>Panicodae</taxon>
        <taxon>Paniceae</taxon>
        <taxon>Cenchrinae</taxon>
        <taxon>Setaria</taxon>
    </lineage>
</organism>
<evidence type="ECO:0000256" key="2">
    <source>
        <dbReference type="SAM" id="SignalP"/>
    </source>
</evidence>
<dbReference type="AlphaFoldDB" id="A0A368R2B0"/>
<proteinExistence type="predicted"/>
<reference evidence="3" key="1">
    <citation type="journal article" date="2012" name="Nat. Biotechnol.">
        <title>Reference genome sequence of the model plant Setaria.</title>
        <authorList>
            <person name="Bennetzen J.L."/>
            <person name="Schmutz J."/>
            <person name="Wang H."/>
            <person name="Percifield R."/>
            <person name="Hawkins J."/>
            <person name="Pontaroli A.C."/>
            <person name="Estep M."/>
            <person name="Feng L."/>
            <person name="Vaughn J.N."/>
            <person name="Grimwood J."/>
            <person name="Jenkins J."/>
            <person name="Barry K."/>
            <person name="Lindquist E."/>
            <person name="Hellsten U."/>
            <person name="Deshpande S."/>
            <person name="Wang X."/>
            <person name="Wu X."/>
            <person name="Mitros T."/>
            <person name="Triplett J."/>
            <person name="Yang X."/>
            <person name="Ye C.Y."/>
            <person name="Mauro-Herrera M."/>
            <person name="Wang L."/>
            <person name="Li P."/>
            <person name="Sharma M."/>
            <person name="Sharma R."/>
            <person name="Ronald P.C."/>
            <person name="Panaud O."/>
            <person name="Kellogg E.A."/>
            <person name="Brutnell T.P."/>
            <person name="Doust A.N."/>
            <person name="Tuskan G.A."/>
            <person name="Rokhsar D."/>
            <person name="Devos K.M."/>
        </authorList>
    </citation>
    <scope>NUCLEOTIDE SEQUENCE [LARGE SCALE GENOMIC DNA]</scope>
    <source>
        <strain evidence="3">Yugu1</strain>
    </source>
</reference>
<feature type="region of interest" description="Disordered" evidence="1">
    <location>
        <begin position="36"/>
        <end position="101"/>
    </location>
</feature>
<gene>
    <name evidence="3" type="ORF">SETIT_5G076800v2</name>
</gene>
<sequence>MKKSSSLPAATMYVLVVTIMLAITVVVHCTDIQAGHGAATAHADGGRQGSPPPAPHGGNDRRPKPSPTPPTPCRNRIRPGASPPCTAPPPPAPYRKNGRSG</sequence>
<dbReference type="KEGG" id="sita:101763397"/>
<evidence type="ECO:0000256" key="1">
    <source>
        <dbReference type="SAM" id="MobiDB-lite"/>
    </source>
</evidence>
<feature type="chain" id="PRO_5016867873" evidence="2">
    <location>
        <begin position="30"/>
        <end position="101"/>
    </location>
</feature>
<keyword evidence="2" id="KW-0732">Signal</keyword>
<reference evidence="3" key="2">
    <citation type="submission" date="2015-07" db="EMBL/GenBank/DDBJ databases">
        <authorList>
            <person name="Noorani M."/>
        </authorList>
    </citation>
    <scope>NUCLEOTIDE SEQUENCE</scope>
    <source>
        <strain evidence="3">Yugu1</strain>
    </source>
</reference>
<name>A0A368R2B0_SETIT</name>
<feature type="compositionally biased region" description="Pro residues" evidence="1">
    <location>
        <begin position="81"/>
        <end position="93"/>
    </location>
</feature>
<accession>A0A368R2B0</accession>
<protein>
    <submittedName>
        <fullName evidence="3">Uncharacterized protein</fullName>
    </submittedName>
</protein>
<evidence type="ECO:0000313" key="3">
    <source>
        <dbReference type="EMBL" id="RCV24337.1"/>
    </source>
</evidence>
<feature type="signal peptide" evidence="2">
    <location>
        <begin position="1"/>
        <end position="29"/>
    </location>
</feature>
<dbReference type="EMBL" id="CM003532">
    <property type="protein sequence ID" value="RCV24337.1"/>
    <property type="molecule type" value="Genomic_DNA"/>
</dbReference>